<organism evidence="2 3">
    <name type="scientific">Mariniflexile ostreae</name>
    <dbReference type="NCBI Taxonomy" id="1520892"/>
    <lineage>
        <taxon>Bacteria</taxon>
        <taxon>Pseudomonadati</taxon>
        <taxon>Bacteroidota</taxon>
        <taxon>Flavobacteriia</taxon>
        <taxon>Flavobacteriales</taxon>
        <taxon>Flavobacteriaceae</taxon>
        <taxon>Mariniflexile</taxon>
    </lineage>
</organism>
<comment type="caution">
    <text evidence="2">The sequence shown here is derived from an EMBL/GenBank/DDBJ whole genome shotgun (WGS) entry which is preliminary data.</text>
</comment>
<feature type="domain" description="ThuA-like" evidence="1">
    <location>
        <begin position="34"/>
        <end position="243"/>
    </location>
</feature>
<keyword evidence="3" id="KW-1185">Reference proteome</keyword>
<dbReference type="PANTHER" id="PTHR40469:SF2">
    <property type="entry name" value="GALACTOSE-BINDING DOMAIN-LIKE SUPERFAMILY PROTEIN"/>
    <property type="match status" value="1"/>
</dbReference>
<evidence type="ECO:0000313" key="3">
    <source>
        <dbReference type="Proteomes" id="UP001589585"/>
    </source>
</evidence>
<reference evidence="2 3" key="1">
    <citation type="submission" date="2024-09" db="EMBL/GenBank/DDBJ databases">
        <authorList>
            <person name="Sun Q."/>
            <person name="Mori K."/>
        </authorList>
    </citation>
    <scope>NUCLEOTIDE SEQUENCE [LARGE SCALE GENOMIC DNA]</scope>
    <source>
        <strain evidence="2 3">CECT 8622</strain>
    </source>
</reference>
<dbReference type="InterPro" id="IPR029010">
    <property type="entry name" value="ThuA-like"/>
</dbReference>
<sequence>MDLIKNHILIVFGLCCLFSCKNAIIPKSEGKEIQVIVFSKTLGFRHSSIEKGITSIQKLGRDNGFHVDTTENSDTLISNIKNYDAVIFLSPSGDIFSNEQQDAFKTYIQNGGGFVGIHAATTAEYDWPWYGTMIGAYFDDHPKPQPATLNIVNHNHPASSFLENQWYTFDEWYNFKSLSTSIQVLITIDETSYTGGKHGENHPIAWYHNFEGGRIFYTALGHADASYSDPLFLKHILGGIAYATGTNAL</sequence>
<dbReference type="EMBL" id="JBHMFC010000020">
    <property type="protein sequence ID" value="MFB9056389.1"/>
    <property type="molecule type" value="Genomic_DNA"/>
</dbReference>
<dbReference type="PANTHER" id="PTHR40469">
    <property type="entry name" value="SECRETED GLYCOSYL HYDROLASE"/>
    <property type="match status" value="1"/>
</dbReference>
<protein>
    <submittedName>
        <fullName evidence="2">ThuA domain-containing protein</fullName>
    </submittedName>
</protein>
<dbReference type="InterPro" id="IPR029062">
    <property type="entry name" value="Class_I_gatase-like"/>
</dbReference>
<dbReference type="RefSeq" id="WP_379860587.1">
    <property type="nucleotide sequence ID" value="NZ_JBHMFC010000020.1"/>
</dbReference>
<evidence type="ECO:0000259" key="1">
    <source>
        <dbReference type="Pfam" id="PF06283"/>
    </source>
</evidence>
<dbReference type="Gene3D" id="3.40.50.880">
    <property type="match status" value="1"/>
</dbReference>
<proteinExistence type="predicted"/>
<evidence type="ECO:0000313" key="2">
    <source>
        <dbReference type="EMBL" id="MFB9056389.1"/>
    </source>
</evidence>
<name>A0ABV5FAI9_9FLAO</name>
<accession>A0ABV5FAI9</accession>
<gene>
    <name evidence="2" type="ORF">ACFFU9_06485</name>
</gene>
<dbReference type="Pfam" id="PF06283">
    <property type="entry name" value="ThuA"/>
    <property type="match status" value="1"/>
</dbReference>
<dbReference type="Proteomes" id="UP001589585">
    <property type="component" value="Unassembled WGS sequence"/>
</dbReference>
<dbReference type="SUPFAM" id="SSF52317">
    <property type="entry name" value="Class I glutamine amidotransferase-like"/>
    <property type="match status" value="1"/>
</dbReference>